<comment type="caution">
    <text evidence="4">The sequence shown here is derived from an EMBL/GenBank/DDBJ whole genome shotgun (WGS) entry which is preliminary data.</text>
</comment>
<dbReference type="PANTHER" id="PTHR12526">
    <property type="entry name" value="GLYCOSYLTRANSFERASE"/>
    <property type="match status" value="1"/>
</dbReference>
<protein>
    <submittedName>
        <fullName evidence="4">Glycosyltransferase</fullName>
        <ecNumber evidence="4">2.4.-.-</ecNumber>
    </submittedName>
</protein>
<accession>A0ABS9MLS1</accession>
<keyword evidence="2 4" id="KW-0808">Transferase</keyword>
<feature type="domain" description="Glycosyl transferase family 1" evidence="3">
    <location>
        <begin position="227"/>
        <end position="388"/>
    </location>
</feature>
<evidence type="ECO:0000256" key="1">
    <source>
        <dbReference type="ARBA" id="ARBA00022676"/>
    </source>
</evidence>
<dbReference type="InterPro" id="IPR001296">
    <property type="entry name" value="Glyco_trans_1"/>
</dbReference>
<dbReference type="GO" id="GO:0016757">
    <property type="term" value="F:glycosyltransferase activity"/>
    <property type="evidence" value="ECO:0007669"/>
    <property type="project" value="UniProtKB-KW"/>
</dbReference>
<reference evidence="4 5" key="1">
    <citation type="submission" date="2022-01" db="EMBL/GenBank/DDBJ databases">
        <title>Collection of gut derived symbiotic bacterial strains cultured from healthy donors.</title>
        <authorList>
            <person name="Lin H."/>
            <person name="Kohout C."/>
            <person name="Waligurski E."/>
            <person name="Pamer E.G."/>
        </authorList>
    </citation>
    <scope>NUCLEOTIDE SEQUENCE [LARGE SCALE GENOMIC DNA]</scope>
    <source>
        <strain evidence="4 5">DFI.7.58</strain>
    </source>
</reference>
<dbReference type="RefSeq" id="WP_237967122.1">
    <property type="nucleotide sequence ID" value="NZ_JAKNHQ010000022.1"/>
</dbReference>
<gene>
    <name evidence="4" type="ORF">L0P57_12560</name>
</gene>
<dbReference type="Proteomes" id="UP001298681">
    <property type="component" value="Unassembled WGS sequence"/>
</dbReference>
<proteinExistence type="predicted"/>
<keyword evidence="5" id="KW-1185">Reference proteome</keyword>
<evidence type="ECO:0000256" key="2">
    <source>
        <dbReference type="ARBA" id="ARBA00022679"/>
    </source>
</evidence>
<keyword evidence="1 4" id="KW-0328">Glycosyltransferase</keyword>
<evidence type="ECO:0000313" key="4">
    <source>
        <dbReference type="EMBL" id="MCG4611760.1"/>
    </source>
</evidence>
<dbReference type="Gene3D" id="3.40.50.2000">
    <property type="entry name" value="Glycogen Phosphorylase B"/>
    <property type="match status" value="2"/>
</dbReference>
<dbReference type="EC" id="2.4.-.-" evidence="4"/>
<dbReference type="SUPFAM" id="SSF53756">
    <property type="entry name" value="UDP-Glycosyltransferase/glycogen phosphorylase"/>
    <property type="match status" value="1"/>
</dbReference>
<sequence length="410" mass="46258">MKRLILITDHYPYTRGELPFVQPELAVTCQHFEVSVICKSPAEKQEYPLPPGVKLYHYHKDATVGEKIRNLFGCLLDGNYYRSVFGKEHAKGSWRAREAEVRNFRLSAHLFRKYLRDEGFFDRIEHTIYYSYWYNYGAMALALEKQRHPRMRIITRTHGYDLYNERSPAGVQPYKRFMDRHMDAVFFVSRRACAYYKKHFATQDNGHYQLAYLGVPDNGLNPPGKGEEISLFSCSNVIPIKRVGLLVEALSLLPGRKIRWVHAGGGSQEEAVRRLAEEKLGGNPEVSYAFLGAVPNEEVIAYYKSTHVDLFLTASETEGGTPVSIMEAFSFGVPAVGTDVGGIPEMINAGTGFLLSANPTPQEIAAAIAAYADAPAAKKTALRSNARQMWHASFYDKANHTRFASELEKL</sequence>
<organism evidence="4 5">
    <name type="scientific">Anaeromassilibacillus senegalensis</name>
    <dbReference type="NCBI Taxonomy" id="1673717"/>
    <lineage>
        <taxon>Bacteria</taxon>
        <taxon>Bacillati</taxon>
        <taxon>Bacillota</taxon>
        <taxon>Clostridia</taxon>
        <taxon>Eubacteriales</taxon>
        <taxon>Acutalibacteraceae</taxon>
        <taxon>Anaeromassilibacillus</taxon>
    </lineage>
</organism>
<dbReference type="Pfam" id="PF00534">
    <property type="entry name" value="Glycos_transf_1"/>
    <property type="match status" value="1"/>
</dbReference>
<evidence type="ECO:0000313" key="5">
    <source>
        <dbReference type="Proteomes" id="UP001298681"/>
    </source>
</evidence>
<dbReference type="EMBL" id="JAKNHQ010000022">
    <property type="protein sequence ID" value="MCG4611760.1"/>
    <property type="molecule type" value="Genomic_DNA"/>
</dbReference>
<evidence type="ECO:0000259" key="3">
    <source>
        <dbReference type="Pfam" id="PF00534"/>
    </source>
</evidence>
<name>A0ABS9MLS1_9FIRM</name>
<dbReference type="PANTHER" id="PTHR12526:SF629">
    <property type="entry name" value="TEICHURONIC ACID BIOSYNTHESIS GLYCOSYLTRANSFERASE TUAH-RELATED"/>
    <property type="match status" value="1"/>
</dbReference>